<gene>
    <name evidence="2" type="ORF">RFI_38519</name>
</gene>
<dbReference type="AlphaFoldDB" id="X6LAC7"/>
<dbReference type="Proteomes" id="UP000023152">
    <property type="component" value="Unassembled WGS sequence"/>
</dbReference>
<protein>
    <submittedName>
        <fullName evidence="2">Uncharacterized protein</fullName>
    </submittedName>
</protein>
<evidence type="ECO:0000313" key="2">
    <source>
        <dbReference type="EMBL" id="ETN98967.1"/>
    </source>
</evidence>
<reference evidence="2 3" key="1">
    <citation type="journal article" date="2013" name="Curr. Biol.">
        <title>The Genome of the Foraminiferan Reticulomyxa filosa.</title>
        <authorList>
            <person name="Glockner G."/>
            <person name="Hulsmann N."/>
            <person name="Schleicher M."/>
            <person name="Noegel A.A."/>
            <person name="Eichinger L."/>
            <person name="Gallinger C."/>
            <person name="Pawlowski J."/>
            <person name="Sierra R."/>
            <person name="Euteneuer U."/>
            <person name="Pillet L."/>
            <person name="Moustafa A."/>
            <person name="Platzer M."/>
            <person name="Groth M."/>
            <person name="Szafranski K."/>
            <person name="Schliwa M."/>
        </authorList>
    </citation>
    <scope>NUCLEOTIDE SEQUENCE [LARGE SCALE GENOMIC DNA]</scope>
</reference>
<sequence length="115" mass="13222">NIENYLPENPTQQQLETLKQKLISAHKRDQEILEQHYISVRRQIRERIQNVNSNRTRAHKMSMDSNGTSPKVIQSNIKSGQVSTKASRSKSNATDTTTNQIEKTKNVKSDNQNFV</sequence>
<proteinExistence type="predicted"/>
<comment type="caution">
    <text evidence="2">The sequence shown here is derived from an EMBL/GenBank/DDBJ whole genome shotgun (WGS) entry which is preliminary data.</text>
</comment>
<evidence type="ECO:0000256" key="1">
    <source>
        <dbReference type="SAM" id="MobiDB-lite"/>
    </source>
</evidence>
<accession>X6LAC7</accession>
<feature type="compositionally biased region" description="Polar residues" evidence="1">
    <location>
        <begin position="63"/>
        <end position="101"/>
    </location>
</feature>
<feature type="region of interest" description="Disordered" evidence="1">
    <location>
        <begin position="54"/>
        <end position="115"/>
    </location>
</feature>
<organism evidence="2 3">
    <name type="scientific">Reticulomyxa filosa</name>
    <dbReference type="NCBI Taxonomy" id="46433"/>
    <lineage>
        <taxon>Eukaryota</taxon>
        <taxon>Sar</taxon>
        <taxon>Rhizaria</taxon>
        <taxon>Retaria</taxon>
        <taxon>Foraminifera</taxon>
        <taxon>Monothalamids</taxon>
        <taxon>Reticulomyxidae</taxon>
        <taxon>Reticulomyxa</taxon>
    </lineage>
</organism>
<dbReference type="OrthoDB" id="8693905at2759"/>
<name>X6LAC7_RETFI</name>
<dbReference type="EMBL" id="ASPP01045286">
    <property type="protein sequence ID" value="ETN98967.1"/>
    <property type="molecule type" value="Genomic_DNA"/>
</dbReference>
<feature type="non-terminal residue" evidence="2">
    <location>
        <position position="1"/>
    </location>
</feature>
<keyword evidence="3" id="KW-1185">Reference proteome</keyword>
<evidence type="ECO:0000313" key="3">
    <source>
        <dbReference type="Proteomes" id="UP000023152"/>
    </source>
</evidence>